<dbReference type="InterPro" id="IPR002491">
    <property type="entry name" value="ABC_transptr_periplasmic_BD"/>
</dbReference>
<reference evidence="2" key="1">
    <citation type="journal article" date="2020" name="mSystems">
        <title>Genome- and Community-Level Interaction Insights into Carbon Utilization and Element Cycling Functions of Hydrothermarchaeota in Hydrothermal Sediment.</title>
        <authorList>
            <person name="Zhou Z."/>
            <person name="Liu Y."/>
            <person name="Xu W."/>
            <person name="Pan J."/>
            <person name="Luo Z.H."/>
            <person name="Li M."/>
        </authorList>
    </citation>
    <scope>NUCLEOTIDE SEQUENCE [LARGE SCALE GENOMIC DNA]</scope>
    <source>
        <strain evidence="2">HyVt-92</strain>
    </source>
</reference>
<dbReference type="Pfam" id="PF01497">
    <property type="entry name" value="Peripla_BP_2"/>
    <property type="match status" value="1"/>
</dbReference>
<evidence type="ECO:0000313" key="2">
    <source>
        <dbReference type="EMBL" id="HHF99083.1"/>
    </source>
</evidence>
<dbReference type="CDD" id="cd01147">
    <property type="entry name" value="HemV-2"/>
    <property type="match status" value="1"/>
</dbReference>
<organism evidence="2">
    <name type="scientific">Aerophobetes bacterium</name>
    <dbReference type="NCBI Taxonomy" id="2030807"/>
    <lineage>
        <taxon>Bacteria</taxon>
        <taxon>Candidatus Aerophobota</taxon>
    </lineage>
</organism>
<sequence>MKNKLCPATLIFVLSVFWLIFCTLDVFAQIKMKDLAGREVEIPESVERIVCAGPGSLRIIVYLNAQNKVVGVEDAERRWGPSGRPYAIACKELANLPSIGPGGPGKLPDMEALVKLNLDIIFMTYVDTRIADNIQAKTGIPVFVLSYGETAEFGEPLFKSFELAGYILGKERRAGEITNFIKECLDDLKKRTENIPDEKKPTVYVGGLGYKGVHGIESSWANFPLFDFVNAKNVVNGIGKEGHVFIDRERLVSWDPDIIFVDEGGLELVRQDYQKRPEFYRLLKAYREEAIYGILPFNFYTTNIGTALADAYYIGKVLYPDIFGDIKPEENADRIYLFLVGKRVYREMKKDFGGFVKINLEEKP</sequence>
<dbReference type="AlphaFoldDB" id="A0A7V5I032"/>
<dbReference type="PANTHER" id="PTHR30535">
    <property type="entry name" value="VITAMIN B12-BINDING PROTEIN"/>
    <property type="match status" value="1"/>
</dbReference>
<accession>A0A7V5I032</accession>
<dbReference type="PANTHER" id="PTHR30535:SF34">
    <property type="entry name" value="MOLYBDATE-BINDING PROTEIN MOLA"/>
    <property type="match status" value="1"/>
</dbReference>
<feature type="domain" description="Fe/B12 periplasmic-binding" evidence="1">
    <location>
        <begin position="48"/>
        <end position="322"/>
    </location>
</feature>
<dbReference type="Gene3D" id="3.40.50.1980">
    <property type="entry name" value="Nitrogenase molybdenum iron protein domain"/>
    <property type="match status" value="2"/>
</dbReference>
<protein>
    <submittedName>
        <fullName evidence="2">Iron ABC transporter substrate-binding protein</fullName>
    </submittedName>
</protein>
<dbReference type="Proteomes" id="UP000886070">
    <property type="component" value="Unassembled WGS sequence"/>
</dbReference>
<gene>
    <name evidence="2" type="ORF">ENL39_06345</name>
</gene>
<name>A0A7V5I032_UNCAE</name>
<dbReference type="SUPFAM" id="SSF53807">
    <property type="entry name" value="Helical backbone' metal receptor"/>
    <property type="match status" value="1"/>
</dbReference>
<dbReference type="InterPro" id="IPR050902">
    <property type="entry name" value="ABC_Transporter_SBP"/>
</dbReference>
<dbReference type="EMBL" id="DRTT01000173">
    <property type="protein sequence ID" value="HHF99083.1"/>
    <property type="molecule type" value="Genomic_DNA"/>
</dbReference>
<proteinExistence type="predicted"/>
<comment type="caution">
    <text evidence="2">The sequence shown here is derived from an EMBL/GenBank/DDBJ whole genome shotgun (WGS) entry which is preliminary data.</text>
</comment>
<dbReference type="PROSITE" id="PS50983">
    <property type="entry name" value="FE_B12_PBP"/>
    <property type="match status" value="1"/>
</dbReference>
<evidence type="ECO:0000259" key="1">
    <source>
        <dbReference type="PROSITE" id="PS50983"/>
    </source>
</evidence>